<dbReference type="Pfam" id="PF01578">
    <property type="entry name" value="Cytochrom_C_asm"/>
    <property type="match status" value="1"/>
</dbReference>
<keyword evidence="3" id="KW-0472">Membrane</keyword>
<name>A0A5C6V207_9FLAO</name>
<sequence>MEYVGENLLPGLIGKTSLLIAFVLGLYAFILAIFSAKKENDQSLLRTARLAFVGQGLGIVVASAALFYIIFNGLFEYDYAWKHSNSKMDMKYILACFWEGYEGSFLIWMVWQAILGLFLFKRAEKFEAWALAIFAMAQCVLLTMVLGVYIGDWKVGSNPFILIRELPDNLGVPWTMLPDYLEKIPQFQDGRGLNPLLQNYWMTIHPPIIFLGFAATLIPFAYAFSGIMNKDYRGWIKPAMPLSLFALAILGIGILMGGAWAYEALSFGGFWAWDPVENASLVPWLILVGCVHLMSINLKKASHLFSLLLFAMASYTLVVYSTFLTKSGVLGDSSVHSFTDNGMSGQLMFYLGLTLATMVFALQIEKRKQLLFTGFIVAVLILFSLVEEQSAVLVFFLIGALLFTFLGRQNLLFKAKEEDRLWSREFWMFAGSLVLFLSAMQISFSTSTPVYNILLKPFSPIFRDLYAATEWAFLKGLQNPSFAPPAEPIDHYNKWQVPFAIITSLLIAFTQYLKYKNTPVKELMKSLWFPLMLALGFAFGLGYYYEFDTNNGPLLLLLFTSLFAVIANAFYLFKNLKLTWSKSGSSLSHVGFGMIILGALISTGRSEKVSENTSGIDLAALGEDFKNNDDILLFKGDTLSMNKYFIRYKDKSKEGVNLYYEIEYFERVPRTYKNGDLVLSQGLVFRCLADHKPTSFLSDREKYWEYVSKPSPSQWSKAKNWNADKPGDKVFSLYPKIQLNPTFGNVAEPSTKHYLDRDIYTHIRWAELEDPKVDETGFYPANEHKIKRGDTVYTSQNMAVLKDLKVVRDYEKYRLAKNDLAIAASVEITGVNDSIYNAEPLFILRDSSLVIPDVAEVTDLGLKLTFTEVNPESGKITLNIAEHKENRKEFIVMQAIIFPAINILWLGCIVMGLGIFSSLYSYSRKKRVQRN</sequence>
<dbReference type="InterPro" id="IPR002541">
    <property type="entry name" value="Cyt_c_assembly"/>
</dbReference>
<protein>
    <recommendedName>
        <fullName evidence="4">Cytochrome c assembly protein domain-containing protein</fullName>
    </recommendedName>
</protein>
<feature type="transmembrane region" description="Helical" evidence="3">
    <location>
        <begin position="392"/>
        <end position="413"/>
    </location>
</feature>
<feature type="transmembrane region" description="Helical" evidence="3">
    <location>
        <begin position="896"/>
        <end position="922"/>
    </location>
</feature>
<comment type="similarity">
    <text evidence="1">Belongs to the CcmF/CycK/Ccl1/NrfE/CcsA family.</text>
</comment>
<feature type="transmembrane region" description="Helical" evidence="3">
    <location>
        <begin position="91"/>
        <end position="120"/>
    </location>
</feature>
<feature type="transmembrane region" description="Helical" evidence="3">
    <location>
        <begin position="369"/>
        <end position="386"/>
    </location>
</feature>
<feature type="domain" description="Cytochrome c assembly protein" evidence="4">
    <location>
        <begin position="98"/>
        <end position="321"/>
    </location>
</feature>
<dbReference type="Proteomes" id="UP000321168">
    <property type="component" value="Unassembled WGS sequence"/>
</dbReference>
<dbReference type="AlphaFoldDB" id="A0A5C6V207"/>
<dbReference type="GO" id="GO:0017004">
    <property type="term" value="P:cytochrome complex assembly"/>
    <property type="evidence" value="ECO:0007669"/>
    <property type="project" value="UniProtKB-KW"/>
</dbReference>
<dbReference type="GO" id="GO:0015232">
    <property type="term" value="F:heme transmembrane transporter activity"/>
    <property type="evidence" value="ECO:0007669"/>
    <property type="project" value="InterPro"/>
</dbReference>
<feature type="transmembrane region" description="Helical" evidence="3">
    <location>
        <begin position="343"/>
        <end position="362"/>
    </location>
</feature>
<dbReference type="PANTHER" id="PTHR43653">
    <property type="entry name" value="CYTOCHROME C ASSEMBLY PROTEIN-RELATED"/>
    <property type="match status" value="1"/>
</dbReference>
<evidence type="ECO:0000256" key="3">
    <source>
        <dbReference type="SAM" id="Phobius"/>
    </source>
</evidence>
<feature type="transmembrane region" description="Helical" evidence="3">
    <location>
        <begin position="495"/>
        <end position="515"/>
    </location>
</feature>
<dbReference type="GO" id="GO:0016020">
    <property type="term" value="C:membrane"/>
    <property type="evidence" value="ECO:0007669"/>
    <property type="project" value="InterPro"/>
</dbReference>
<feature type="transmembrane region" description="Helical" evidence="3">
    <location>
        <begin position="12"/>
        <end position="36"/>
    </location>
</feature>
<comment type="caution">
    <text evidence="5">The sequence shown here is derived from an EMBL/GenBank/DDBJ whole genome shotgun (WGS) entry which is preliminary data.</text>
</comment>
<feature type="transmembrane region" description="Helical" evidence="3">
    <location>
        <begin position="208"/>
        <end position="227"/>
    </location>
</feature>
<feature type="transmembrane region" description="Helical" evidence="3">
    <location>
        <begin position="425"/>
        <end position="444"/>
    </location>
</feature>
<dbReference type="RefSeq" id="WP_147014943.1">
    <property type="nucleotide sequence ID" value="NZ_VORB01000008.1"/>
</dbReference>
<dbReference type="OrthoDB" id="9814290at2"/>
<reference evidence="5 6" key="1">
    <citation type="submission" date="2019-08" db="EMBL/GenBank/DDBJ databases">
        <title>Genome of Luteibaculum oceani JCM 18817.</title>
        <authorList>
            <person name="Bowman J.P."/>
        </authorList>
    </citation>
    <scope>NUCLEOTIDE SEQUENCE [LARGE SCALE GENOMIC DNA]</scope>
    <source>
        <strain evidence="5 6">JCM 18817</strain>
    </source>
</reference>
<proteinExistence type="inferred from homology"/>
<feature type="transmembrane region" description="Helical" evidence="3">
    <location>
        <begin position="48"/>
        <end position="71"/>
    </location>
</feature>
<dbReference type="GO" id="GO:0020037">
    <property type="term" value="F:heme binding"/>
    <property type="evidence" value="ECO:0007669"/>
    <property type="project" value="InterPro"/>
</dbReference>
<organism evidence="5 6">
    <name type="scientific">Luteibaculum oceani</name>
    <dbReference type="NCBI Taxonomy" id="1294296"/>
    <lineage>
        <taxon>Bacteria</taxon>
        <taxon>Pseudomonadati</taxon>
        <taxon>Bacteroidota</taxon>
        <taxon>Flavobacteriia</taxon>
        <taxon>Flavobacteriales</taxon>
        <taxon>Luteibaculaceae</taxon>
        <taxon>Luteibaculum</taxon>
    </lineage>
</organism>
<feature type="transmembrane region" description="Helical" evidence="3">
    <location>
        <begin position="585"/>
        <end position="604"/>
    </location>
</feature>
<dbReference type="PRINTS" id="PR01410">
    <property type="entry name" value="CCBIOGENESIS"/>
</dbReference>
<keyword evidence="3" id="KW-1133">Transmembrane helix</keyword>
<keyword evidence="2" id="KW-0201">Cytochrome c-type biogenesis</keyword>
<evidence type="ECO:0000256" key="2">
    <source>
        <dbReference type="ARBA" id="ARBA00022748"/>
    </source>
</evidence>
<evidence type="ECO:0000259" key="4">
    <source>
        <dbReference type="Pfam" id="PF01578"/>
    </source>
</evidence>
<dbReference type="EMBL" id="VORB01000008">
    <property type="protein sequence ID" value="TXC77055.1"/>
    <property type="molecule type" value="Genomic_DNA"/>
</dbReference>
<feature type="transmembrane region" description="Helical" evidence="3">
    <location>
        <begin position="527"/>
        <end position="545"/>
    </location>
</feature>
<gene>
    <name evidence="5" type="ORF">FRX97_09320</name>
</gene>
<feature type="transmembrane region" description="Helical" evidence="3">
    <location>
        <begin position="551"/>
        <end position="573"/>
    </location>
</feature>
<evidence type="ECO:0000313" key="6">
    <source>
        <dbReference type="Proteomes" id="UP000321168"/>
    </source>
</evidence>
<evidence type="ECO:0000256" key="1">
    <source>
        <dbReference type="ARBA" id="ARBA00009186"/>
    </source>
</evidence>
<accession>A0A5C6V207</accession>
<feature type="transmembrane region" description="Helical" evidence="3">
    <location>
        <begin position="239"/>
        <end position="261"/>
    </location>
</feature>
<keyword evidence="3" id="KW-0812">Transmembrane</keyword>
<dbReference type="PANTHER" id="PTHR43653:SF1">
    <property type="entry name" value="CYTOCHROME C-TYPE BIOGENESIS PROTEIN CCMF"/>
    <property type="match status" value="1"/>
</dbReference>
<keyword evidence="6" id="KW-1185">Reference proteome</keyword>
<dbReference type="InterPro" id="IPR003567">
    <property type="entry name" value="Cyt_c_biogenesis"/>
</dbReference>
<feature type="transmembrane region" description="Helical" evidence="3">
    <location>
        <begin position="305"/>
        <end position="323"/>
    </location>
</feature>
<feature type="transmembrane region" description="Helical" evidence="3">
    <location>
        <begin position="281"/>
        <end position="298"/>
    </location>
</feature>
<evidence type="ECO:0000313" key="5">
    <source>
        <dbReference type="EMBL" id="TXC77055.1"/>
    </source>
</evidence>
<feature type="transmembrane region" description="Helical" evidence="3">
    <location>
        <begin position="129"/>
        <end position="150"/>
    </location>
</feature>